<name>A0A418Q0B1_9SPHN</name>
<keyword evidence="7 8" id="KW-0067">ATP-binding</keyword>
<dbReference type="EC" id="2.7.1.21" evidence="2 8"/>
<keyword evidence="8" id="KW-0963">Cytoplasm</keyword>
<dbReference type="HAMAP" id="MF_00124">
    <property type="entry name" value="Thymidine_kinase"/>
    <property type="match status" value="1"/>
</dbReference>
<reference evidence="13 14" key="1">
    <citation type="submission" date="2018-09" db="EMBL/GenBank/DDBJ databases">
        <title>Sphingomonas sp. DAC4.</title>
        <authorList>
            <person name="Seo T."/>
        </authorList>
    </citation>
    <scope>NUCLEOTIDE SEQUENCE [LARGE SCALE GENOMIC DNA]</scope>
    <source>
        <strain evidence="13 14">DAC4</strain>
    </source>
</reference>
<dbReference type="InterPro" id="IPR020633">
    <property type="entry name" value="Thymidine_kinase_CS"/>
</dbReference>
<feature type="binding site" evidence="8">
    <location>
        <position position="185"/>
    </location>
    <ligand>
        <name>Zn(2+)</name>
        <dbReference type="ChEBI" id="CHEBI:29105"/>
    </ligand>
</feature>
<feature type="binding site" evidence="10">
    <location>
        <position position="178"/>
    </location>
    <ligand>
        <name>substrate</name>
    </ligand>
</feature>
<evidence type="ECO:0000256" key="4">
    <source>
        <dbReference type="ARBA" id="ARBA00022679"/>
    </source>
</evidence>
<evidence type="ECO:0000256" key="6">
    <source>
        <dbReference type="ARBA" id="ARBA00022777"/>
    </source>
</evidence>
<feature type="binding site" evidence="8">
    <location>
        <position position="145"/>
    </location>
    <ligand>
        <name>Zn(2+)</name>
        <dbReference type="ChEBI" id="CHEBI:29105"/>
    </ligand>
</feature>
<feature type="binding site" evidence="8">
    <location>
        <position position="147"/>
    </location>
    <ligand>
        <name>Zn(2+)</name>
        <dbReference type="ChEBI" id="CHEBI:29105"/>
    </ligand>
</feature>
<comment type="subunit">
    <text evidence="8">Homotetramer.</text>
</comment>
<evidence type="ECO:0000256" key="2">
    <source>
        <dbReference type="ARBA" id="ARBA00012118"/>
    </source>
</evidence>
<feature type="active site" description="Proton acceptor" evidence="8 9">
    <location>
        <position position="88"/>
    </location>
</feature>
<dbReference type="GO" id="GO:0046104">
    <property type="term" value="P:thymidine metabolic process"/>
    <property type="evidence" value="ECO:0007669"/>
    <property type="project" value="TreeGrafter"/>
</dbReference>
<feature type="binding site" evidence="8">
    <location>
        <begin position="9"/>
        <end position="16"/>
    </location>
    <ligand>
        <name>ATP</name>
        <dbReference type="ChEBI" id="CHEBI:30616"/>
    </ligand>
</feature>
<protein>
    <recommendedName>
        <fullName evidence="2 8">Thymidine kinase</fullName>
        <ecNumber evidence="2 8">2.7.1.21</ecNumber>
    </recommendedName>
</protein>
<evidence type="ECO:0000256" key="12">
    <source>
        <dbReference type="RuleBase" id="RU004165"/>
    </source>
</evidence>
<evidence type="ECO:0000256" key="5">
    <source>
        <dbReference type="ARBA" id="ARBA00022741"/>
    </source>
</evidence>
<dbReference type="PIRSF" id="PIRSF035805">
    <property type="entry name" value="TK_cell"/>
    <property type="match status" value="1"/>
</dbReference>
<evidence type="ECO:0000256" key="1">
    <source>
        <dbReference type="ARBA" id="ARBA00007587"/>
    </source>
</evidence>
<dbReference type="OrthoDB" id="9781579at2"/>
<feature type="binding site" evidence="8">
    <location>
        <position position="182"/>
    </location>
    <ligand>
        <name>Zn(2+)</name>
        <dbReference type="ChEBI" id="CHEBI:29105"/>
    </ligand>
</feature>
<keyword evidence="14" id="KW-1185">Reference proteome</keyword>
<dbReference type="GO" id="GO:0004797">
    <property type="term" value="F:thymidine kinase activity"/>
    <property type="evidence" value="ECO:0007669"/>
    <property type="project" value="UniProtKB-UniRule"/>
</dbReference>
<keyword evidence="4 8" id="KW-0808">Transferase</keyword>
<accession>A0A418Q0B1</accession>
<evidence type="ECO:0000313" key="14">
    <source>
        <dbReference type="Proteomes" id="UP000285023"/>
    </source>
</evidence>
<dbReference type="GO" id="GO:0005829">
    <property type="term" value="C:cytosol"/>
    <property type="evidence" value="ECO:0007669"/>
    <property type="project" value="TreeGrafter"/>
</dbReference>
<feature type="binding site" evidence="8">
    <location>
        <begin position="87"/>
        <end position="90"/>
    </location>
    <ligand>
        <name>ATP</name>
        <dbReference type="ChEBI" id="CHEBI:30616"/>
    </ligand>
</feature>
<dbReference type="RefSeq" id="WP_119533172.1">
    <property type="nucleotide sequence ID" value="NZ_QXTF01000002.1"/>
</dbReference>
<comment type="caution">
    <text evidence="13">The sequence shown here is derived from an EMBL/GenBank/DDBJ whole genome shotgun (WGS) entry which is preliminary data.</text>
</comment>
<dbReference type="SUPFAM" id="SSF57716">
    <property type="entry name" value="Glucocorticoid receptor-like (DNA-binding domain)"/>
    <property type="match status" value="1"/>
</dbReference>
<dbReference type="NCBIfam" id="NF003300">
    <property type="entry name" value="PRK04296.1-5"/>
    <property type="match status" value="1"/>
</dbReference>
<evidence type="ECO:0000256" key="8">
    <source>
        <dbReference type="HAMAP-Rule" id="MF_00124"/>
    </source>
</evidence>
<dbReference type="Gene3D" id="3.40.50.300">
    <property type="entry name" value="P-loop containing nucleotide triphosphate hydrolases"/>
    <property type="match status" value="1"/>
</dbReference>
<dbReference type="Pfam" id="PF00265">
    <property type="entry name" value="TK"/>
    <property type="match status" value="1"/>
</dbReference>
<keyword evidence="8" id="KW-0862">Zinc</keyword>
<comment type="subcellular location">
    <subcellularLocation>
        <location evidence="8">Cytoplasm</location>
    </subcellularLocation>
</comment>
<dbReference type="InterPro" id="IPR027417">
    <property type="entry name" value="P-loop_NTPase"/>
</dbReference>
<dbReference type="PROSITE" id="PS00603">
    <property type="entry name" value="TK_CELLULAR_TYPE"/>
    <property type="match status" value="1"/>
</dbReference>
<evidence type="ECO:0000256" key="11">
    <source>
        <dbReference type="RuleBase" id="RU000544"/>
    </source>
</evidence>
<organism evidence="13 14">
    <name type="scientific">Sphingomonas edaphi</name>
    <dbReference type="NCBI Taxonomy" id="2315689"/>
    <lineage>
        <taxon>Bacteria</taxon>
        <taxon>Pseudomonadati</taxon>
        <taxon>Pseudomonadota</taxon>
        <taxon>Alphaproteobacteria</taxon>
        <taxon>Sphingomonadales</taxon>
        <taxon>Sphingomonadaceae</taxon>
        <taxon>Sphingomonas</taxon>
    </lineage>
</organism>
<keyword evidence="3 8" id="KW-0237">DNA synthesis</keyword>
<gene>
    <name evidence="8" type="primary">tdk</name>
    <name evidence="13" type="ORF">D3M59_08270</name>
</gene>
<evidence type="ECO:0000313" key="13">
    <source>
        <dbReference type="EMBL" id="RIX29283.1"/>
    </source>
</evidence>
<sequence>MAKLYFYYAAMNAGKSTTLLQADFNYRERGMETMLWTADLDDRAGVGTIGSRIGLEAGAHRYRDDDNLFDAIVAELLKRKLHCILVDEAQFLTRAHVLQLCRIADELSIPVLCYGLRTDFQGNLFPGSAALLALADALIELKAVCECGRKATMNLRVDQNGHAVAAGAQTEIGGNDRYVALCRRHFMERLREGEARQLSLEIPR</sequence>
<keyword evidence="5 8" id="KW-0547">Nucleotide-binding</keyword>
<dbReference type="Proteomes" id="UP000285023">
    <property type="component" value="Unassembled WGS sequence"/>
</dbReference>
<keyword evidence="6 8" id="KW-0418">Kinase</keyword>
<evidence type="ECO:0000256" key="7">
    <source>
        <dbReference type="ARBA" id="ARBA00022840"/>
    </source>
</evidence>
<comment type="catalytic activity">
    <reaction evidence="8 11">
        <text>thymidine + ATP = dTMP + ADP + H(+)</text>
        <dbReference type="Rhea" id="RHEA:19129"/>
        <dbReference type="ChEBI" id="CHEBI:15378"/>
        <dbReference type="ChEBI" id="CHEBI:17748"/>
        <dbReference type="ChEBI" id="CHEBI:30616"/>
        <dbReference type="ChEBI" id="CHEBI:63528"/>
        <dbReference type="ChEBI" id="CHEBI:456216"/>
        <dbReference type="EC" id="2.7.1.21"/>
    </reaction>
</comment>
<dbReference type="PANTHER" id="PTHR11441:SF0">
    <property type="entry name" value="THYMIDINE KINASE, CYTOSOLIC"/>
    <property type="match status" value="1"/>
</dbReference>
<dbReference type="GO" id="GO:0008270">
    <property type="term" value="F:zinc ion binding"/>
    <property type="evidence" value="ECO:0007669"/>
    <property type="project" value="UniProtKB-UniRule"/>
</dbReference>
<comment type="similarity">
    <text evidence="1 8 12">Belongs to the thymidine kinase family.</text>
</comment>
<dbReference type="InterPro" id="IPR001267">
    <property type="entry name" value="Thymidine_kinase"/>
</dbReference>
<proteinExistence type="inferred from homology"/>
<dbReference type="SUPFAM" id="SSF52540">
    <property type="entry name" value="P-loop containing nucleoside triphosphate hydrolases"/>
    <property type="match status" value="1"/>
</dbReference>
<dbReference type="EMBL" id="QXTF01000002">
    <property type="protein sequence ID" value="RIX29283.1"/>
    <property type="molecule type" value="Genomic_DNA"/>
</dbReference>
<evidence type="ECO:0000256" key="10">
    <source>
        <dbReference type="PIRSR" id="PIRSR035805-2"/>
    </source>
</evidence>
<evidence type="ECO:0000256" key="3">
    <source>
        <dbReference type="ARBA" id="ARBA00022634"/>
    </source>
</evidence>
<dbReference type="GO" id="GO:0005524">
    <property type="term" value="F:ATP binding"/>
    <property type="evidence" value="ECO:0007669"/>
    <property type="project" value="UniProtKB-UniRule"/>
</dbReference>
<evidence type="ECO:0000256" key="9">
    <source>
        <dbReference type="PIRSR" id="PIRSR035805-1"/>
    </source>
</evidence>
<keyword evidence="8" id="KW-0479">Metal-binding</keyword>
<dbReference type="GO" id="GO:0071897">
    <property type="term" value="P:DNA biosynthetic process"/>
    <property type="evidence" value="ECO:0007669"/>
    <property type="project" value="UniProtKB-KW"/>
</dbReference>
<dbReference type="AlphaFoldDB" id="A0A418Q0B1"/>
<dbReference type="Gene3D" id="3.30.60.20">
    <property type="match status" value="1"/>
</dbReference>
<dbReference type="PANTHER" id="PTHR11441">
    <property type="entry name" value="THYMIDINE KINASE"/>
    <property type="match status" value="1"/>
</dbReference>